<proteinExistence type="predicted"/>
<dbReference type="Pfam" id="PF06945">
    <property type="entry name" value="DUF1289"/>
    <property type="match status" value="1"/>
</dbReference>
<name>A0A091ATS1_9GAMM</name>
<dbReference type="STRING" id="1121015.GCA_000420545_02653"/>
<evidence type="ECO:0000313" key="1">
    <source>
        <dbReference type="EMBL" id="KFN42562.1"/>
    </source>
</evidence>
<dbReference type="EMBL" id="AVCI01000009">
    <property type="protein sequence ID" value="KFN42562.1"/>
    <property type="molecule type" value="Genomic_DNA"/>
</dbReference>
<evidence type="ECO:0008006" key="3">
    <source>
        <dbReference type="Google" id="ProtNLM"/>
    </source>
</evidence>
<dbReference type="Proteomes" id="UP000029385">
    <property type="component" value="Unassembled WGS sequence"/>
</dbReference>
<accession>A0A091ATS1</accession>
<dbReference type="PANTHER" id="PTHR35175:SF2">
    <property type="entry name" value="DUF1289 DOMAIN-CONTAINING PROTEIN"/>
    <property type="match status" value="1"/>
</dbReference>
<dbReference type="InterPro" id="IPR010710">
    <property type="entry name" value="DUF1289"/>
</dbReference>
<dbReference type="eggNOG" id="COG3313">
    <property type="taxonomic scope" value="Bacteria"/>
</dbReference>
<dbReference type="PANTHER" id="PTHR35175">
    <property type="entry name" value="DUF1289 DOMAIN-CONTAINING PROTEIN"/>
    <property type="match status" value="1"/>
</dbReference>
<keyword evidence="2" id="KW-1185">Reference proteome</keyword>
<organism evidence="1 2">
    <name type="scientific">Arenimonas oryziterrae DSM 21050 = YC6267</name>
    <dbReference type="NCBI Taxonomy" id="1121015"/>
    <lineage>
        <taxon>Bacteria</taxon>
        <taxon>Pseudomonadati</taxon>
        <taxon>Pseudomonadota</taxon>
        <taxon>Gammaproteobacteria</taxon>
        <taxon>Lysobacterales</taxon>
        <taxon>Lysobacteraceae</taxon>
        <taxon>Arenimonas</taxon>
    </lineage>
</organism>
<dbReference type="AlphaFoldDB" id="A0A091ATS1"/>
<evidence type="ECO:0000313" key="2">
    <source>
        <dbReference type="Proteomes" id="UP000029385"/>
    </source>
</evidence>
<dbReference type="RefSeq" id="WP_022970258.1">
    <property type="nucleotide sequence ID" value="NZ_AVCI01000009.1"/>
</dbReference>
<dbReference type="PATRIC" id="fig|1121015.4.peg.2082"/>
<protein>
    <recommendedName>
        <fullName evidence="3">Fe-S protein</fullName>
    </recommendedName>
</protein>
<comment type="caution">
    <text evidence="1">The sequence shown here is derived from an EMBL/GenBank/DDBJ whole genome shotgun (WGS) entry which is preliminary data.</text>
</comment>
<reference evidence="1 2" key="1">
    <citation type="submission" date="2013-09" db="EMBL/GenBank/DDBJ databases">
        <title>Genome sequencing of Arenimonas oryziterrae.</title>
        <authorList>
            <person name="Chen F."/>
            <person name="Wang G."/>
        </authorList>
    </citation>
    <scope>NUCLEOTIDE SEQUENCE [LARGE SCALE GENOMIC DNA]</scope>
    <source>
        <strain evidence="1 2">YC6267</strain>
    </source>
</reference>
<gene>
    <name evidence="1" type="ORF">N789_13055</name>
</gene>
<sequence length="71" mass="8180">MNEPPLRPVPRDPRPDSPCVRNCCLDESDVCLGCGRHIDEILRWQQATAEERTTILGLAADRRALRDRRLR</sequence>